<evidence type="ECO:0000313" key="10">
    <source>
        <dbReference type="Proteomes" id="UP000054997"/>
    </source>
</evidence>
<keyword evidence="10" id="KW-1185">Reference proteome</keyword>
<evidence type="ECO:0000256" key="1">
    <source>
        <dbReference type="ARBA" id="ARBA00009512"/>
    </source>
</evidence>
<comment type="function">
    <text evidence="6 8">Binds together with bS18 to 16S ribosomal RNA.</text>
</comment>
<dbReference type="GO" id="GO:0022627">
    <property type="term" value="C:cytosolic small ribosomal subunit"/>
    <property type="evidence" value="ECO:0007669"/>
    <property type="project" value="TreeGrafter"/>
</dbReference>
<dbReference type="Proteomes" id="UP000054997">
    <property type="component" value="Unassembled WGS sequence"/>
</dbReference>
<dbReference type="STRING" id="45068.Llon_1239"/>
<keyword evidence="5 8" id="KW-0687">Ribonucleoprotein</keyword>
<dbReference type="EMBL" id="LNYK01000016">
    <property type="protein sequence ID" value="KTD21141.1"/>
    <property type="molecule type" value="Genomic_DNA"/>
</dbReference>
<keyword evidence="4 8" id="KW-0689">Ribosomal protein</keyword>
<dbReference type="GO" id="GO:0003735">
    <property type="term" value="F:structural constituent of ribosome"/>
    <property type="evidence" value="ECO:0007669"/>
    <property type="project" value="InterPro"/>
</dbReference>
<dbReference type="SUPFAM" id="SSF54995">
    <property type="entry name" value="Ribosomal protein S6"/>
    <property type="match status" value="1"/>
</dbReference>
<dbReference type="InterPro" id="IPR020815">
    <property type="entry name" value="Ribosomal_bS6_CS"/>
</dbReference>
<dbReference type="RefSeq" id="WP_058529240.1">
    <property type="nucleotide sequence ID" value="NZ_CAAAHZ010000003.1"/>
</dbReference>
<keyword evidence="2 8" id="KW-0699">rRNA-binding</keyword>
<dbReference type="CDD" id="cd00473">
    <property type="entry name" value="bS6"/>
    <property type="match status" value="1"/>
</dbReference>
<keyword evidence="3 8" id="KW-0694">RNA-binding</keyword>
<protein>
    <recommendedName>
        <fullName evidence="7 8">Small ribosomal subunit protein bS6</fullName>
    </recommendedName>
</protein>
<gene>
    <name evidence="8 9" type="primary">rpsF</name>
    <name evidence="9" type="ORF">Llon_1239</name>
</gene>
<evidence type="ECO:0000256" key="5">
    <source>
        <dbReference type="ARBA" id="ARBA00023274"/>
    </source>
</evidence>
<dbReference type="Gene3D" id="3.30.70.60">
    <property type="match status" value="1"/>
</dbReference>
<comment type="caution">
    <text evidence="9">The sequence shown here is derived from an EMBL/GenBank/DDBJ whole genome shotgun (WGS) entry which is preliminary data.</text>
</comment>
<evidence type="ECO:0000256" key="6">
    <source>
        <dbReference type="ARBA" id="ARBA00035104"/>
    </source>
</evidence>
<reference evidence="9 10" key="1">
    <citation type="submission" date="2015-11" db="EMBL/GenBank/DDBJ databases">
        <title>Genomic analysis of 38 Legionella species identifies large and diverse effector repertoires.</title>
        <authorList>
            <person name="Burstein D."/>
            <person name="Amaro F."/>
            <person name="Zusman T."/>
            <person name="Lifshitz Z."/>
            <person name="Cohen O."/>
            <person name="Gilbert J.A."/>
            <person name="Pupko T."/>
            <person name="Shuman H.A."/>
            <person name="Segal G."/>
        </authorList>
    </citation>
    <scope>NUCLEOTIDE SEQUENCE [LARGE SCALE GENOMIC DNA]</scope>
    <source>
        <strain evidence="9 10">ATCC 49505</strain>
    </source>
</reference>
<name>A0A0W0VLW7_9GAMM</name>
<evidence type="ECO:0000256" key="8">
    <source>
        <dbReference type="HAMAP-Rule" id="MF_00360"/>
    </source>
</evidence>
<dbReference type="GO" id="GO:0006412">
    <property type="term" value="P:translation"/>
    <property type="evidence" value="ECO:0007669"/>
    <property type="project" value="UniProtKB-UniRule"/>
</dbReference>
<dbReference type="InterPro" id="IPR035980">
    <property type="entry name" value="Ribosomal_bS6_sf"/>
</dbReference>
<dbReference type="PATRIC" id="fig|45068.5.peg.1338"/>
<dbReference type="NCBIfam" id="TIGR00166">
    <property type="entry name" value="S6"/>
    <property type="match status" value="1"/>
</dbReference>
<dbReference type="PANTHER" id="PTHR21011:SF1">
    <property type="entry name" value="SMALL RIBOSOMAL SUBUNIT PROTEIN BS6M"/>
    <property type="match status" value="1"/>
</dbReference>
<comment type="similarity">
    <text evidence="1 8">Belongs to the bacterial ribosomal protein bS6 family.</text>
</comment>
<dbReference type="OrthoDB" id="9812702at2"/>
<dbReference type="Pfam" id="PF01250">
    <property type="entry name" value="Ribosomal_S6"/>
    <property type="match status" value="1"/>
</dbReference>
<dbReference type="InterPro" id="IPR000529">
    <property type="entry name" value="Ribosomal_bS6"/>
</dbReference>
<dbReference type="AlphaFoldDB" id="A0A0W0VLW7"/>
<dbReference type="GO" id="GO:0070181">
    <property type="term" value="F:small ribosomal subunit rRNA binding"/>
    <property type="evidence" value="ECO:0007669"/>
    <property type="project" value="TreeGrafter"/>
</dbReference>
<dbReference type="InterPro" id="IPR020814">
    <property type="entry name" value="Ribosomal_S6_plastid/chlpt"/>
</dbReference>
<dbReference type="InterPro" id="IPR014717">
    <property type="entry name" value="Transl_elong_EF1B/ribsomal_bS6"/>
</dbReference>
<evidence type="ECO:0000256" key="4">
    <source>
        <dbReference type="ARBA" id="ARBA00022980"/>
    </source>
</evidence>
<dbReference type="PANTHER" id="PTHR21011">
    <property type="entry name" value="MITOCHONDRIAL 28S RIBOSOMAL PROTEIN S6"/>
    <property type="match status" value="1"/>
</dbReference>
<sequence>MRHYEIVFLVHPDQSEQVPAMLERYEGIISKHNGTIHRKEDWGRRQLAYTINDVHKAHYILMNIECNLAALDELKNAFKFNDAILRHLIIKRKEAITTESVMMKKDKDSRAA</sequence>
<evidence type="ECO:0000313" key="9">
    <source>
        <dbReference type="EMBL" id="KTD21141.1"/>
    </source>
</evidence>
<organism evidence="9 10">
    <name type="scientific">Legionella londiniensis</name>
    <dbReference type="NCBI Taxonomy" id="45068"/>
    <lineage>
        <taxon>Bacteria</taxon>
        <taxon>Pseudomonadati</taxon>
        <taxon>Pseudomonadota</taxon>
        <taxon>Gammaproteobacteria</taxon>
        <taxon>Legionellales</taxon>
        <taxon>Legionellaceae</taxon>
        <taxon>Legionella</taxon>
    </lineage>
</organism>
<proteinExistence type="inferred from homology"/>
<evidence type="ECO:0000256" key="3">
    <source>
        <dbReference type="ARBA" id="ARBA00022884"/>
    </source>
</evidence>
<evidence type="ECO:0000256" key="7">
    <source>
        <dbReference type="ARBA" id="ARBA00035294"/>
    </source>
</evidence>
<dbReference type="PROSITE" id="PS01048">
    <property type="entry name" value="RIBOSOMAL_S6"/>
    <property type="match status" value="1"/>
</dbReference>
<evidence type="ECO:0000256" key="2">
    <source>
        <dbReference type="ARBA" id="ARBA00022730"/>
    </source>
</evidence>
<dbReference type="HAMAP" id="MF_00360">
    <property type="entry name" value="Ribosomal_bS6"/>
    <property type="match status" value="1"/>
</dbReference>
<accession>A0A0W0VLW7</accession>